<dbReference type="SUPFAM" id="SSF55073">
    <property type="entry name" value="Nucleotide cyclase"/>
    <property type="match status" value="1"/>
</dbReference>
<comment type="cofactor">
    <cofactor evidence="1">
        <name>Mg(2+)</name>
        <dbReference type="ChEBI" id="CHEBI:18420"/>
    </cofactor>
</comment>
<evidence type="ECO:0000256" key="2">
    <source>
        <dbReference type="ARBA" id="ARBA00012528"/>
    </source>
</evidence>
<name>A0A9X1WB49_9VIBR</name>
<reference evidence="5" key="1">
    <citation type="submission" date="2021-11" db="EMBL/GenBank/DDBJ databases">
        <title>Vibrio ZSDE26 sp. nov. and Vibrio ZSDZ34 sp. nov., isolated from coastal seawater in Qingdao.</title>
        <authorList>
            <person name="Zhang P."/>
        </authorList>
    </citation>
    <scope>NUCLEOTIDE SEQUENCE</scope>
    <source>
        <strain evidence="5">ZSDZ34</strain>
    </source>
</reference>
<proteinExistence type="predicted"/>
<dbReference type="Pfam" id="PF00990">
    <property type="entry name" value="GGDEF"/>
    <property type="match status" value="1"/>
</dbReference>
<keyword evidence="6" id="KW-1185">Reference proteome</keyword>
<evidence type="ECO:0000256" key="1">
    <source>
        <dbReference type="ARBA" id="ARBA00001946"/>
    </source>
</evidence>
<dbReference type="PANTHER" id="PTHR45138">
    <property type="entry name" value="REGULATORY COMPONENTS OF SENSORY TRANSDUCTION SYSTEM"/>
    <property type="match status" value="1"/>
</dbReference>
<dbReference type="InterPro" id="IPR000160">
    <property type="entry name" value="GGDEF_dom"/>
</dbReference>
<dbReference type="PROSITE" id="PS50887">
    <property type="entry name" value="GGDEF"/>
    <property type="match status" value="1"/>
</dbReference>
<organism evidence="5 6">
    <name type="scientific">Vibrio gelatinilyticus</name>
    <dbReference type="NCBI Taxonomy" id="2893468"/>
    <lineage>
        <taxon>Bacteria</taxon>
        <taxon>Pseudomonadati</taxon>
        <taxon>Pseudomonadota</taxon>
        <taxon>Gammaproteobacteria</taxon>
        <taxon>Vibrionales</taxon>
        <taxon>Vibrionaceae</taxon>
        <taxon>Vibrio</taxon>
    </lineage>
</organism>
<dbReference type="GO" id="GO:0043709">
    <property type="term" value="P:cell adhesion involved in single-species biofilm formation"/>
    <property type="evidence" value="ECO:0007669"/>
    <property type="project" value="TreeGrafter"/>
</dbReference>
<dbReference type="GO" id="GO:0005886">
    <property type="term" value="C:plasma membrane"/>
    <property type="evidence" value="ECO:0007669"/>
    <property type="project" value="TreeGrafter"/>
</dbReference>
<sequence>MKKNEFQKSTANLKKALPLMMKHHVAANPANYALWYTYVDKTIPQLNVEMDAILKEFGVLSPVSSHHLYNHHIADKAEIDLIELKTSMEALATEVSSTMDDAINDTSTFSDVLNQSFDNISTSVQGTKNPTLEEVMPLIQELVNEANDIRHSTDFINKQLKNASDEISRLKSQLAKVQCNALFDSLTSIYNRGAFDKDLAMFCHAKQPFSLILLDIDHFKNFNDEFGHLFGDTIIKGIAQRLKQASKAGITAYRFGGEEFVLLVPNKPLRVARQMADALRLSISKMAIKDRRSGQTVGNITASFGVAELQEGDTPESLVERADKLLYDAKRAGRNRVMPF</sequence>
<dbReference type="Proteomes" id="UP001139488">
    <property type="component" value="Unassembled WGS sequence"/>
</dbReference>
<dbReference type="CDD" id="cd01949">
    <property type="entry name" value="GGDEF"/>
    <property type="match status" value="1"/>
</dbReference>
<keyword evidence="3" id="KW-0175">Coiled coil</keyword>
<feature type="coiled-coil region" evidence="3">
    <location>
        <begin position="153"/>
        <end position="180"/>
    </location>
</feature>
<dbReference type="NCBIfam" id="TIGR00254">
    <property type="entry name" value="GGDEF"/>
    <property type="match status" value="1"/>
</dbReference>
<dbReference type="GO" id="GO:0052621">
    <property type="term" value="F:diguanylate cyclase activity"/>
    <property type="evidence" value="ECO:0007669"/>
    <property type="project" value="UniProtKB-EC"/>
</dbReference>
<dbReference type="GO" id="GO:1902201">
    <property type="term" value="P:negative regulation of bacterial-type flagellum-dependent cell motility"/>
    <property type="evidence" value="ECO:0007669"/>
    <property type="project" value="TreeGrafter"/>
</dbReference>
<dbReference type="Gene3D" id="3.30.70.270">
    <property type="match status" value="1"/>
</dbReference>
<evidence type="ECO:0000313" key="5">
    <source>
        <dbReference type="EMBL" id="MCJ2377687.1"/>
    </source>
</evidence>
<evidence type="ECO:0000256" key="3">
    <source>
        <dbReference type="SAM" id="Coils"/>
    </source>
</evidence>
<evidence type="ECO:0000313" key="6">
    <source>
        <dbReference type="Proteomes" id="UP001139488"/>
    </source>
</evidence>
<accession>A0A9X1WB49</accession>
<feature type="domain" description="GGDEF" evidence="4">
    <location>
        <begin position="207"/>
        <end position="340"/>
    </location>
</feature>
<evidence type="ECO:0000259" key="4">
    <source>
        <dbReference type="PROSITE" id="PS50887"/>
    </source>
</evidence>
<protein>
    <recommendedName>
        <fullName evidence="2">diguanylate cyclase</fullName>
        <ecNumber evidence="2">2.7.7.65</ecNumber>
    </recommendedName>
</protein>
<dbReference type="InterPro" id="IPR050469">
    <property type="entry name" value="Diguanylate_Cyclase"/>
</dbReference>
<dbReference type="AlphaFoldDB" id="A0A9X1WB49"/>
<dbReference type="EC" id="2.7.7.65" evidence="2"/>
<dbReference type="RefSeq" id="WP_244357913.1">
    <property type="nucleotide sequence ID" value="NZ_JAJNNZ010000009.1"/>
</dbReference>
<dbReference type="PANTHER" id="PTHR45138:SF2">
    <property type="entry name" value="DIGUANYLATE CYCLASE VDCA"/>
    <property type="match status" value="1"/>
</dbReference>
<dbReference type="InterPro" id="IPR043128">
    <property type="entry name" value="Rev_trsase/Diguanyl_cyclase"/>
</dbReference>
<gene>
    <name evidence="5" type="ORF">LNL84_12695</name>
</gene>
<comment type="caution">
    <text evidence="5">The sequence shown here is derived from an EMBL/GenBank/DDBJ whole genome shotgun (WGS) entry which is preliminary data.</text>
</comment>
<dbReference type="FunFam" id="3.30.70.270:FF:000001">
    <property type="entry name" value="Diguanylate cyclase domain protein"/>
    <property type="match status" value="1"/>
</dbReference>
<dbReference type="EMBL" id="JAJNNZ010000009">
    <property type="protein sequence ID" value="MCJ2377687.1"/>
    <property type="molecule type" value="Genomic_DNA"/>
</dbReference>
<dbReference type="InterPro" id="IPR029787">
    <property type="entry name" value="Nucleotide_cyclase"/>
</dbReference>
<dbReference type="SMART" id="SM00267">
    <property type="entry name" value="GGDEF"/>
    <property type="match status" value="1"/>
</dbReference>